<dbReference type="RefSeq" id="WP_210039063.1">
    <property type="nucleotide sequence ID" value="NZ_JBHLVU010000043.1"/>
</dbReference>
<evidence type="ECO:0000313" key="2">
    <source>
        <dbReference type="EMBL" id="MBW7454326.1"/>
    </source>
</evidence>
<evidence type="ECO:0000313" key="3">
    <source>
        <dbReference type="Proteomes" id="UP001519887"/>
    </source>
</evidence>
<keyword evidence="1" id="KW-0472">Membrane</keyword>
<proteinExistence type="predicted"/>
<organism evidence="2 3">
    <name type="scientific">Paenibacillus sepulcri</name>
    <dbReference type="NCBI Taxonomy" id="359917"/>
    <lineage>
        <taxon>Bacteria</taxon>
        <taxon>Bacillati</taxon>
        <taxon>Bacillota</taxon>
        <taxon>Bacilli</taxon>
        <taxon>Bacillales</taxon>
        <taxon>Paenibacillaceae</taxon>
        <taxon>Paenibacillus</taxon>
    </lineage>
</organism>
<keyword evidence="1" id="KW-1133">Transmembrane helix</keyword>
<feature type="transmembrane region" description="Helical" evidence="1">
    <location>
        <begin position="45"/>
        <end position="68"/>
    </location>
</feature>
<feature type="transmembrane region" description="Helical" evidence="1">
    <location>
        <begin position="12"/>
        <end position="33"/>
    </location>
</feature>
<evidence type="ECO:0000256" key="1">
    <source>
        <dbReference type="SAM" id="Phobius"/>
    </source>
</evidence>
<sequence>MNKKGMGDNPWRAAGLVGVMGLDFAICILLGYFVGKWIGGSQAWIIGGLLVGLAAGILSCVLLVKVVLEDTDE</sequence>
<gene>
    <name evidence="2" type="ORF">K0U00_09815</name>
</gene>
<reference evidence="2 3" key="1">
    <citation type="submission" date="2021-07" db="EMBL/GenBank/DDBJ databases">
        <title>Paenibacillus radiodurans sp. nov., isolated from the southeastern edge of Tengger Desert.</title>
        <authorList>
            <person name="Zhang G."/>
        </authorList>
    </citation>
    <scope>NUCLEOTIDE SEQUENCE [LARGE SCALE GENOMIC DNA]</scope>
    <source>
        <strain evidence="2 3">CCM 7311</strain>
    </source>
</reference>
<name>A0ABS7C095_9BACL</name>
<dbReference type="Proteomes" id="UP001519887">
    <property type="component" value="Unassembled WGS sequence"/>
</dbReference>
<protein>
    <submittedName>
        <fullName evidence="2">AtpZ/AtpI family protein</fullName>
    </submittedName>
</protein>
<keyword evidence="1" id="KW-0812">Transmembrane</keyword>
<comment type="caution">
    <text evidence="2">The sequence shown here is derived from an EMBL/GenBank/DDBJ whole genome shotgun (WGS) entry which is preliminary data.</text>
</comment>
<dbReference type="EMBL" id="JAHZIK010000185">
    <property type="protein sequence ID" value="MBW7454326.1"/>
    <property type="molecule type" value="Genomic_DNA"/>
</dbReference>
<accession>A0ABS7C095</accession>
<keyword evidence="3" id="KW-1185">Reference proteome</keyword>